<reference evidence="2 3" key="1">
    <citation type="journal article" date="2019" name="Commun. Biol.">
        <title>The bagworm genome reveals a unique fibroin gene that provides high tensile strength.</title>
        <authorList>
            <person name="Kono N."/>
            <person name="Nakamura H."/>
            <person name="Ohtoshi R."/>
            <person name="Tomita M."/>
            <person name="Numata K."/>
            <person name="Arakawa K."/>
        </authorList>
    </citation>
    <scope>NUCLEOTIDE SEQUENCE [LARGE SCALE GENOMIC DNA]</scope>
</reference>
<evidence type="ECO:0000313" key="2">
    <source>
        <dbReference type="EMBL" id="GBP93329.1"/>
    </source>
</evidence>
<feature type="region of interest" description="Disordered" evidence="1">
    <location>
        <begin position="97"/>
        <end position="154"/>
    </location>
</feature>
<feature type="region of interest" description="Disordered" evidence="1">
    <location>
        <begin position="1"/>
        <end position="34"/>
    </location>
</feature>
<protein>
    <submittedName>
        <fullName evidence="2">Uncharacterized protein</fullName>
    </submittedName>
</protein>
<dbReference type="EMBL" id="BGZK01002364">
    <property type="protein sequence ID" value="GBP93329.1"/>
    <property type="molecule type" value="Genomic_DNA"/>
</dbReference>
<proteinExistence type="predicted"/>
<comment type="caution">
    <text evidence="2">The sequence shown here is derived from an EMBL/GenBank/DDBJ whole genome shotgun (WGS) entry which is preliminary data.</text>
</comment>
<evidence type="ECO:0000256" key="1">
    <source>
        <dbReference type="SAM" id="MobiDB-lite"/>
    </source>
</evidence>
<dbReference type="AlphaFoldDB" id="A0A4C2A2C6"/>
<feature type="region of interest" description="Disordered" evidence="1">
    <location>
        <begin position="199"/>
        <end position="218"/>
    </location>
</feature>
<feature type="compositionally biased region" description="Basic residues" evidence="1">
    <location>
        <begin position="201"/>
        <end position="217"/>
    </location>
</feature>
<keyword evidence="3" id="KW-1185">Reference proteome</keyword>
<evidence type="ECO:0000313" key="3">
    <source>
        <dbReference type="Proteomes" id="UP000299102"/>
    </source>
</evidence>
<sequence>MARVKLEQNAWEFSGERSPPAPARRATRGDGSRRRANGKAFITFPCECQANPCSEPVPVIGAIGFPFYSNQVRKKFVKYSLQTLALFKVERAAAKLSGRSRAAHNPEPDINHRSLQKHASVENLTEPRTRTSQDGRYFTRGGGGGGPRPGHAHPLISPTNVHYLGFLRRALATARRFLDEDACRRSAQVGGPGARLTYARASRRSRRRQAPKSRVHVHTYLEGI</sequence>
<gene>
    <name evidence="2" type="ORF">EVAR_69351_1</name>
</gene>
<name>A0A4C2A2C6_EUMVA</name>
<dbReference type="Proteomes" id="UP000299102">
    <property type="component" value="Unassembled WGS sequence"/>
</dbReference>
<accession>A0A4C2A2C6</accession>
<organism evidence="2 3">
    <name type="scientific">Eumeta variegata</name>
    <name type="common">Bagworm moth</name>
    <name type="synonym">Eumeta japonica</name>
    <dbReference type="NCBI Taxonomy" id="151549"/>
    <lineage>
        <taxon>Eukaryota</taxon>
        <taxon>Metazoa</taxon>
        <taxon>Ecdysozoa</taxon>
        <taxon>Arthropoda</taxon>
        <taxon>Hexapoda</taxon>
        <taxon>Insecta</taxon>
        <taxon>Pterygota</taxon>
        <taxon>Neoptera</taxon>
        <taxon>Endopterygota</taxon>
        <taxon>Lepidoptera</taxon>
        <taxon>Glossata</taxon>
        <taxon>Ditrysia</taxon>
        <taxon>Tineoidea</taxon>
        <taxon>Psychidae</taxon>
        <taxon>Oiketicinae</taxon>
        <taxon>Eumeta</taxon>
    </lineage>
</organism>